<dbReference type="SUPFAM" id="SSF55186">
    <property type="entry name" value="ThrRS/AlaRS common domain"/>
    <property type="match status" value="1"/>
</dbReference>
<organism evidence="13">
    <name type="scientific">Spironucleus salmonicida</name>
    <dbReference type="NCBI Taxonomy" id="348837"/>
    <lineage>
        <taxon>Eukaryota</taxon>
        <taxon>Metamonada</taxon>
        <taxon>Diplomonadida</taxon>
        <taxon>Hexamitidae</taxon>
        <taxon>Hexamitinae</taxon>
        <taxon>Spironucleus</taxon>
    </lineage>
</organism>
<dbReference type="InterPro" id="IPR002314">
    <property type="entry name" value="aa-tRNA-synt_IIb"/>
</dbReference>
<dbReference type="Pfam" id="PF07973">
    <property type="entry name" value="tRNA_SAD"/>
    <property type="match status" value="1"/>
</dbReference>
<keyword evidence="6" id="KW-0862">Zinc</keyword>
<comment type="catalytic activity">
    <reaction evidence="11">
        <text>tRNA(Thr) + L-threonine + ATP = L-threonyl-tRNA(Thr) + AMP + diphosphate + H(+)</text>
        <dbReference type="Rhea" id="RHEA:24624"/>
        <dbReference type="Rhea" id="RHEA-COMP:9670"/>
        <dbReference type="Rhea" id="RHEA-COMP:9704"/>
        <dbReference type="ChEBI" id="CHEBI:15378"/>
        <dbReference type="ChEBI" id="CHEBI:30616"/>
        <dbReference type="ChEBI" id="CHEBI:33019"/>
        <dbReference type="ChEBI" id="CHEBI:57926"/>
        <dbReference type="ChEBI" id="CHEBI:78442"/>
        <dbReference type="ChEBI" id="CHEBI:78534"/>
        <dbReference type="ChEBI" id="CHEBI:456215"/>
        <dbReference type="EC" id="6.1.1.3"/>
    </reaction>
</comment>
<proteinExistence type="inferred from homology"/>
<evidence type="ECO:0000313" key="13">
    <source>
        <dbReference type="EMBL" id="EST48795.1"/>
    </source>
</evidence>
<evidence type="ECO:0000256" key="4">
    <source>
        <dbReference type="ARBA" id="ARBA00022723"/>
    </source>
</evidence>
<dbReference type="InterPro" id="IPR004154">
    <property type="entry name" value="Anticodon-bd"/>
</dbReference>
<keyword evidence="8" id="KW-0648">Protein biosynthesis</keyword>
<dbReference type="EMBL" id="KI545975">
    <property type="protein sequence ID" value="EST48795.1"/>
    <property type="molecule type" value="Genomic_DNA"/>
</dbReference>
<dbReference type="InterPro" id="IPR002320">
    <property type="entry name" value="Thr-tRNA-ligase_IIa"/>
</dbReference>
<dbReference type="EMBL" id="AUWU02000008">
    <property type="protein sequence ID" value="KAH0569919.1"/>
    <property type="molecule type" value="Genomic_DNA"/>
</dbReference>
<evidence type="ECO:0000313" key="14">
    <source>
        <dbReference type="EMBL" id="KAH0569919.1"/>
    </source>
</evidence>
<dbReference type="InterPro" id="IPR036621">
    <property type="entry name" value="Anticodon-bd_dom_sf"/>
</dbReference>
<dbReference type="FunFam" id="3.30.930.10:FF:000002">
    <property type="entry name" value="Threonine--tRNA ligase"/>
    <property type="match status" value="1"/>
</dbReference>
<dbReference type="SUPFAM" id="SSF55681">
    <property type="entry name" value="Class II aaRS and biotin synthetases"/>
    <property type="match status" value="1"/>
</dbReference>
<gene>
    <name evidence="13" type="ORF">SS50377_10888</name>
    <name evidence="14" type="ORF">SS50377_27891</name>
</gene>
<dbReference type="SMART" id="SM00863">
    <property type="entry name" value="tRNA_SAD"/>
    <property type="match status" value="1"/>
</dbReference>
<evidence type="ECO:0000256" key="5">
    <source>
        <dbReference type="ARBA" id="ARBA00022741"/>
    </source>
</evidence>
<dbReference type="Gene3D" id="3.30.980.10">
    <property type="entry name" value="Threonyl-trna Synthetase, Chain A, domain 2"/>
    <property type="match status" value="1"/>
</dbReference>
<evidence type="ECO:0000313" key="15">
    <source>
        <dbReference type="Proteomes" id="UP000018208"/>
    </source>
</evidence>
<evidence type="ECO:0000256" key="10">
    <source>
        <dbReference type="ARBA" id="ARBA00031900"/>
    </source>
</evidence>
<keyword evidence="7" id="KW-0067">ATP-binding</keyword>
<evidence type="ECO:0000256" key="9">
    <source>
        <dbReference type="ARBA" id="ARBA00023146"/>
    </source>
</evidence>
<dbReference type="Proteomes" id="UP000018208">
    <property type="component" value="Unassembled WGS sequence"/>
</dbReference>
<dbReference type="GO" id="GO:0005739">
    <property type="term" value="C:mitochondrion"/>
    <property type="evidence" value="ECO:0007669"/>
    <property type="project" value="TreeGrafter"/>
</dbReference>
<reference evidence="13 14" key="1">
    <citation type="journal article" date="2014" name="PLoS Genet.">
        <title>The Genome of Spironucleus salmonicida Highlights a Fish Pathogen Adapted to Fluctuating Environments.</title>
        <authorList>
            <person name="Xu F."/>
            <person name="Jerlstrom-Hultqvist J."/>
            <person name="Einarsson E."/>
            <person name="Astvaldsson A."/>
            <person name="Svard S.G."/>
            <person name="Andersson J.O."/>
        </authorList>
    </citation>
    <scope>NUCLEOTIDE SEQUENCE</scope>
    <source>
        <strain evidence="14">ATCC 50377</strain>
    </source>
</reference>
<sequence length="677" mass="77121">MTFMAERIAYFEELKALYPKPQADESIKITVTLNGEKIEASKFTCVFQLLPKKHSFIACIINDVVSDLSTPLSDACNVATLTFEDPRGKEVFWHSAAHVLGYALETLYEAKLGHGPALENNFFYDAEISNHIDLETLPKIEAHIASLVKTAQKERKSRFERLEISKVEALKMFAHNKFKVELITELVKDGETCTIYKCADFVDFCRGPHVPDLSLIQAVKLLNCSAAYFKGDQARESMQRVYGVAFPSKKELEVYLDNIEEAKKRDHRNIGKEMDLFMMHKFAPGMPMLYNNGTKIYRRLEDFIRTLLHKYHYLEVLTPNFLNTEMWKISGHLEHYQQNMFLLQQNSPSDPLFGLKPMNCPGHCLMFASQHHAKTELPIRMSEFGVVHRKEASGALGGLTRVQRFEQDDAHVFCAPDQIQAEIQQIMNFLVEAYAPFELEFKFGLSLRPQDRIGEDSLWDQAENALRTVLQNSAYEFEEFPGEGAFYGPKIDVHLKDALNRFHQCGTVQLDFNLPQRFNLEFAETVDGKQQYSHPVMIHRAILGSIERFMAILIEHTAGKFPFWVSPRQILIVPVNQEFDAHCRAVCERIYQAGFDAKCDCSDEKMNKKIARGFGEKWNFVCVVGAKDIEGNGVTVQGRSLGKIQGVEGKGDKLSKFYTVEDFIALCGGLAGRRDNV</sequence>
<keyword evidence="5" id="KW-0547">Nucleotide-binding</keyword>
<evidence type="ECO:0000256" key="3">
    <source>
        <dbReference type="ARBA" id="ARBA00022598"/>
    </source>
</evidence>
<accession>V6LW53</accession>
<dbReference type="InterPro" id="IPR018163">
    <property type="entry name" value="Thr/Ala-tRNA-synth_IIc_edit"/>
</dbReference>
<keyword evidence="3" id="KW-0436">Ligase</keyword>
<dbReference type="PROSITE" id="PS50862">
    <property type="entry name" value="AA_TRNA_LIGASE_II"/>
    <property type="match status" value="1"/>
</dbReference>
<comment type="similarity">
    <text evidence="1">Belongs to the class-II aminoacyl-tRNA synthetase family.</text>
</comment>
<evidence type="ECO:0000259" key="12">
    <source>
        <dbReference type="PROSITE" id="PS50862"/>
    </source>
</evidence>
<keyword evidence="15" id="KW-1185">Reference proteome</keyword>
<dbReference type="HAMAP" id="MF_00184">
    <property type="entry name" value="Thr_tRNA_synth"/>
    <property type="match status" value="1"/>
</dbReference>
<dbReference type="SUPFAM" id="SSF52954">
    <property type="entry name" value="Class II aaRS ABD-related"/>
    <property type="match status" value="1"/>
</dbReference>
<dbReference type="FunFam" id="3.30.980.10:FF:000005">
    <property type="entry name" value="Threonyl-tRNA synthetase, mitochondrial"/>
    <property type="match status" value="1"/>
</dbReference>
<dbReference type="InterPro" id="IPR012947">
    <property type="entry name" value="tRNA_SAD"/>
</dbReference>
<keyword evidence="4" id="KW-0479">Metal-binding</keyword>
<dbReference type="PANTHER" id="PTHR11451:SF46">
    <property type="entry name" value="THREONINE--TRNA LIGASE"/>
    <property type="match status" value="1"/>
</dbReference>
<dbReference type="PRINTS" id="PR01047">
    <property type="entry name" value="TRNASYNTHTHR"/>
</dbReference>
<feature type="domain" description="Aminoacyl-transfer RNA synthetases class-II family profile" evidence="12">
    <location>
        <begin position="289"/>
        <end position="562"/>
    </location>
</feature>
<dbReference type="EC" id="6.1.1.3" evidence="2"/>
<reference evidence="14" key="2">
    <citation type="submission" date="2020-12" db="EMBL/GenBank/DDBJ databases">
        <title>New Spironucleus salmonicida genome in near-complete chromosomes.</title>
        <authorList>
            <person name="Xu F."/>
            <person name="Kurt Z."/>
            <person name="Jimenez-Gonzalez A."/>
            <person name="Astvaldsson A."/>
            <person name="Andersson J.O."/>
            <person name="Svard S.G."/>
        </authorList>
    </citation>
    <scope>NUCLEOTIDE SEQUENCE</scope>
    <source>
        <strain evidence="14">ATCC 50377</strain>
    </source>
</reference>
<dbReference type="Pfam" id="PF00587">
    <property type="entry name" value="tRNA-synt_2b"/>
    <property type="match status" value="1"/>
</dbReference>
<dbReference type="Pfam" id="PF03129">
    <property type="entry name" value="HGTP_anticodon"/>
    <property type="match status" value="1"/>
</dbReference>
<dbReference type="CDD" id="cd00771">
    <property type="entry name" value="ThrRS_core"/>
    <property type="match status" value="1"/>
</dbReference>
<dbReference type="PANTHER" id="PTHR11451">
    <property type="entry name" value="THREONINE-TRNA LIGASE"/>
    <property type="match status" value="1"/>
</dbReference>
<dbReference type="InterPro" id="IPR045864">
    <property type="entry name" value="aa-tRNA-synth_II/BPL/LPL"/>
</dbReference>
<dbReference type="AlphaFoldDB" id="V6LW53"/>
<dbReference type="InterPro" id="IPR006195">
    <property type="entry name" value="aa-tRNA-synth_II"/>
</dbReference>
<dbReference type="InterPro" id="IPR033728">
    <property type="entry name" value="ThrRS_core"/>
</dbReference>
<dbReference type="VEuPathDB" id="GiardiaDB:SS50377_27891"/>
<dbReference type="GO" id="GO:0006435">
    <property type="term" value="P:threonyl-tRNA aminoacylation"/>
    <property type="evidence" value="ECO:0007669"/>
    <property type="project" value="InterPro"/>
</dbReference>
<dbReference type="GO" id="GO:0004829">
    <property type="term" value="F:threonine-tRNA ligase activity"/>
    <property type="evidence" value="ECO:0007669"/>
    <property type="project" value="UniProtKB-EC"/>
</dbReference>
<dbReference type="GO" id="GO:0046872">
    <property type="term" value="F:metal ion binding"/>
    <property type="evidence" value="ECO:0007669"/>
    <property type="project" value="UniProtKB-KW"/>
</dbReference>
<protein>
    <recommendedName>
        <fullName evidence="2">threonine--tRNA ligase</fullName>
        <ecNumber evidence="2">6.1.1.3</ecNumber>
    </recommendedName>
    <alternativeName>
        <fullName evidence="10">Threonyl-tRNA synthetase</fullName>
    </alternativeName>
</protein>
<evidence type="ECO:0000256" key="1">
    <source>
        <dbReference type="ARBA" id="ARBA00008226"/>
    </source>
</evidence>
<evidence type="ECO:0000256" key="6">
    <source>
        <dbReference type="ARBA" id="ARBA00022833"/>
    </source>
</evidence>
<evidence type="ECO:0000256" key="2">
    <source>
        <dbReference type="ARBA" id="ARBA00013163"/>
    </source>
</evidence>
<dbReference type="Gene3D" id="3.40.50.800">
    <property type="entry name" value="Anticodon-binding domain"/>
    <property type="match status" value="1"/>
</dbReference>
<dbReference type="OrthoDB" id="5423599at2759"/>
<dbReference type="GO" id="GO:0005524">
    <property type="term" value="F:ATP binding"/>
    <property type="evidence" value="ECO:0007669"/>
    <property type="project" value="UniProtKB-KW"/>
</dbReference>
<dbReference type="Gene3D" id="3.30.930.10">
    <property type="entry name" value="Bira Bifunctional Protein, Domain 2"/>
    <property type="match status" value="1"/>
</dbReference>
<evidence type="ECO:0000256" key="8">
    <source>
        <dbReference type="ARBA" id="ARBA00022917"/>
    </source>
</evidence>
<dbReference type="NCBIfam" id="TIGR00418">
    <property type="entry name" value="thrS"/>
    <property type="match status" value="1"/>
</dbReference>
<evidence type="ECO:0000256" key="11">
    <source>
        <dbReference type="ARBA" id="ARBA00049515"/>
    </source>
</evidence>
<keyword evidence="9 13" id="KW-0030">Aminoacyl-tRNA synthetase</keyword>
<evidence type="ECO:0000256" key="7">
    <source>
        <dbReference type="ARBA" id="ARBA00022840"/>
    </source>
</evidence>
<name>V6LW53_9EUKA</name>